<accession>A0A7W6EQ59</accession>
<sequence>MNTTAIHLPISKLKSQMEAHLQWGESSVWNNYDFEKLSEQITEKTSVSLSVSTLKRIFGKVSYKSEPSMTTLNALAQFLDYEDWRDFLVKNPEKTEAPPPTIITTPPVSLPPLPIPKTSFWNRQRWALVALVVVSLSIFSFYFLSSKPKYNPNDFSFSSKTMLTEGLPNSVVFDFDATSANPQDSVFISQSWDVRRKVLVNKNDKHHSSIYFYPGYFRAKLMIGKEIIKEHDIQIKTDGWLGVVEADWGIEPLYFKPSDIVKTPIVEIDKPVFDKYNVPLNPTPPKIRLFNQKDLKGIMTDNFIFETEVKSGLPEGSNACQNVTVMLQARNDIMMVPLTSVGCVGDISLAAFGYYVASNKADLSGFGCTPNEWTTLKIECKRGKMKIFVNNKLAYTAKVENPPTDIVGVQYRFNGPCAVRNTWLEGTTGKVVF</sequence>
<evidence type="ECO:0000313" key="2">
    <source>
        <dbReference type="EMBL" id="MBB3838066.1"/>
    </source>
</evidence>
<dbReference type="EMBL" id="JACIBY010000003">
    <property type="protein sequence ID" value="MBB3838066.1"/>
    <property type="molecule type" value="Genomic_DNA"/>
</dbReference>
<gene>
    <name evidence="2" type="ORF">FHS57_002063</name>
</gene>
<dbReference type="RefSeq" id="WP_183973116.1">
    <property type="nucleotide sequence ID" value="NZ_JACIBY010000003.1"/>
</dbReference>
<reference evidence="2 3" key="1">
    <citation type="submission" date="2020-08" db="EMBL/GenBank/DDBJ databases">
        <title>Genomic Encyclopedia of Type Strains, Phase IV (KMG-IV): sequencing the most valuable type-strain genomes for metagenomic binning, comparative biology and taxonomic classification.</title>
        <authorList>
            <person name="Goeker M."/>
        </authorList>
    </citation>
    <scope>NUCLEOTIDE SEQUENCE [LARGE SCALE GENOMIC DNA]</scope>
    <source>
        <strain evidence="2 3">DSM 17976</strain>
    </source>
</reference>
<feature type="transmembrane region" description="Helical" evidence="1">
    <location>
        <begin position="126"/>
        <end position="144"/>
    </location>
</feature>
<name>A0A7W6EQ59_9BACT</name>
<dbReference type="Gene3D" id="2.60.120.560">
    <property type="entry name" value="Exo-inulinase, domain 1"/>
    <property type="match status" value="1"/>
</dbReference>
<dbReference type="Proteomes" id="UP000541352">
    <property type="component" value="Unassembled WGS sequence"/>
</dbReference>
<comment type="caution">
    <text evidence="2">The sequence shown here is derived from an EMBL/GenBank/DDBJ whole genome shotgun (WGS) entry which is preliminary data.</text>
</comment>
<keyword evidence="1" id="KW-1133">Transmembrane helix</keyword>
<keyword evidence="3" id="KW-1185">Reference proteome</keyword>
<proteinExistence type="predicted"/>
<keyword evidence="1" id="KW-0812">Transmembrane</keyword>
<keyword evidence="1" id="KW-0472">Membrane</keyword>
<dbReference type="AlphaFoldDB" id="A0A7W6EQ59"/>
<evidence type="ECO:0000256" key="1">
    <source>
        <dbReference type="SAM" id="Phobius"/>
    </source>
</evidence>
<evidence type="ECO:0000313" key="3">
    <source>
        <dbReference type="Proteomes" id="UP000541352"/>
    </source>
</evidence>
<protein>
    <submittedName>
        <fullName evidence="2">Uncharacterized protein</fullName>
    </submittedName>
</protein>
<organism evidence="2 3">
    <name type="scientific">Runella defluvii</name>
    <dbReference type="NCBI Taxonomy" id="370973"/>
    <lineage>
        <taxon>Bacteria</taxon>
        <taxon>Pseudomonadati</taxon>
        <taxon>Bacteroidota</taxon>
        <taxon>Cytophagia</taxon>
        <taxon>Cytophagales</taxon>
        <taxon>Spirosomataceae</taxon>
        <taxon>Runella</taxon>
    </lineage>
</organism>